<evidence type="ECO:0000313" key="1">
    <source>
        <dbReference type="EMBL" id="AVQ17670.1"/>
    </source>
</evidence>
<name>A0ABN5J543_FUSMR</name>
<gene>
    <name evidence="1" type="ORF">C4N19_00395</name>
</gene>
<sequence>MLEKKYIKKIILFNTAISSLNVGDYIIMQSCNKVLKKLHKQDFFVEIPTHTYLNFLNMSLIKKISICIFVELICYNLFIL</sequence>
<dbReference type="Proteomes" id="UP000240258">
    <property type="component" value="Chromosome"/>
</dbReference>
<keyword evidence="2" id="KW-1185">Reference proteome</keyword>
<organism evidence="1 2">
    <name type="scientific">Fusobacterium mortiferum ATCC 9817</name>
    <dbReference type="NCBI Taxonomy" id="469616"/>
    <lineage>
        <taxon>Bacteria</taxon>
        <taxon>Fusobacteriati</taxon>
        <taxon>Fusobacteriota</taxon>
        <taxon>Fusobacteriia</taxon>
        <taxon>Fusobacteriales</taxon>
        <taxon>Fusobacteriaceae</taxon>
        <taxon>Fusobacterium</taxon>
    </lineage>
</organism>
<reference evidence="2" key="1">
    <citation type="journal article" date="2018" name="MSphere">
        <title>Fusobacterium Genomics Using MinION and Illumina Sequencing Enables Genome Completion and Correction.</title>
        <authorList>
            <person name="Todd S.M."/>
            <person name="Settlage R.E."/>
            <person name="Lahmers K.K."/>
            <person name="Slade D.J."/>
        </authorList>
    </citation>
    <scope>NUCLEOTIDE SEQUENCE [LARGE SCALE GENOMIC DNA]</scope>
    <source>
        <strain evidence="2">ATCC 9817</strain>
    </source>
</reference>
<accession>A0ABN5J543</accession>
<protein>
    <submittedName>
        <fullName evidence="1">Uncharacterized protein</fullName>
    </submittedName>
</protein>
<proteinExistence type="predicted"/>
<dbReference type="EMBL" id="CP028102">
    <property type="protein sequence ID" value="AVQ17670.1"/>
    <property type="molecule type" value="Genomic_DNA"/>
</dbReference>
<evidence type="ECO:0000313" key="2">
    <source>
        <dbReference type="Proteomes" id="UP000240258"/>
    </source>
</evidence>